<organism evidence="1 2">
    <name type="scientific">Phytophthora nicotianae P10297</name>
    <dbReference type="NCBI Taxonomy" id="1317064"/>
    <lineage>
        <taxon>Eukaryota</taxon>
        <taxon>Sar</taxon>
        <taxon>Stramenopiles</taxon>
        <taxon>Oomycota</taxon>
        <taxon>Peronosporomycetes</taxon>
        <taxon>Peronosporales</taxon>
        <taxon>Peronosporaceae</taxon>
        <taxon>Phytophthora</taxon>
    </lineage>
</organism>
<accession>W2YE27</accession>
<gene>
    <name evidence="1" type="ORF">F442_18220</name>
</gene>
<reference evidence="1 2" key="1">
    <citation type="submission" date="2013-11" db="EMBL/GenBank/DDBJ databases">
        <title>The Genome Sequence of Phytophthora parasitica P10297.</title>
        <authorList>
            <consortium name="The Broad Institute Genomics Platform"/>
            <person name="Russ C."/>
            <person name="Tyler B."/>
            <person name="Panabieres F."/>
            <person name="Shan W."/>
            <person name="Tripathy S."/>
            <person name="Grunwald N."/>
            <person name="Machado M."/>
            <person name="Johnson C.S."/>
            <person name="Walker B."/>
            <person name="Young S.K."/>
            <person name="Zeng Q."/>
            <person name="Gargeya S."/>
            <person name="Fitzgerald M."/>
            <person name="Haas B."/>
            <person name="Abouelleil A."/>
            <person name="Allen A.W."/>
            <person name="Alvarado L."/>
            <person name="Arachchi H.M."/>
            <person name="Berlin A.M."/>
            <person name="Chapman S.B."/>
            <person name="Gainer-Dewar J."/>
            <person name="Goldberg J."/>
            <person name="Griggs A."/>
            <person name="Gujja S."/>
            <person name="Hansen M."/>
            <person name="Howarth C."/>
            <person name="Imamovic A."/>
            <person name="Ireland A."/>
            <person name="Larimer J."/>
            <person name="McCowan C."/>
            <person name="Murphy C."/>
            <person name="Pearson M."/>
            <person name="Poon T.W."/>
            <person name="Priest M."/>
            <person name="Roberts A."/>
            <person name="Saif S."/>
            <person name="Shea T."/>
            <person name="Sisk P."/>
            <person name="Sykes S."/>
            <person name="Wortman J."/>
            <person name="Nusbaum C."/>
            <person name="Birren B."/>
        </authorList>
    </citation>
    <scope>NUCLEOTIDE SEQUENCE [LARGE SCALE GENOMIC DNA]</scope>
    <source>
        <strain evidence="1 2">P10297</strain>
    </source>
</reference>
<comment type="caution">
    <text evidence="1">The sequence shown here is derived from an EMBL/GenBank/DDBJ whole genome shotgun (WGS) entry which is preliminary data.</text>
</comment>
<dbReference type="AlphaFoldDB" id="W2YE27"/>
<evidence type="ECO:0000313" key="1">
    <source>
        <dbReference type="EMBL" id="ETP33196.1"/>
    </source>
</evidence>
<protein>
    <submittedName>
        <fullName evidence="1">Uncharacterized protein</fullName>
    </submittedName>
</protein>
<sequence length="45" mass="4999">MRSYDPLNDNTDSVGQIRIGSVSDNTFIVVFVRVSLCRPASSFYA</sequence>
<proteinExistence type="predicted"/>
<name>W2YE27_PHYNI</name>
<dbReference type="EMBL" id="ANIY01003799">
    <property type="protein sequence ID" value="ETP33196.1"/>
    <property type="molecule type" value="Genomic_DNA"/>
</dbReference>
<evidence type="ECO:0000313" key="2">
    <source>
        <dbReference type="Proteomes" id="UP000018948"/>
    </source>
</evidence>
<dbReference type="Proteomes" id="UP000018948">
    <property type="component" value="Unassembled WGS sequence"/>
</dbReference>